<dbReference type="PANTHER" id="PTHR45138:SF2">
    <property type="entry name" value="DIGUANYLATE CYCLASE VDCA"/>
    <property type="match status" value="1"/>
</dbReference>
<dbReference type="EC" id="2.7.7.65" evidence="1"/>
<dbReference type="Gene3D" id="3.30.70.270">
    <property type="match status" value="1"/>
</dbReference>
<dbReference type="InterPro" id="IPR000160">
    <property type="entry name" value="GGDEF_dom"/>
</dbReference>
<keyword evidence="5" id="KW-1185">Reference proteome</keyword>
<dbReference type="OrthoDB" id="9812260at2"/>
<feature type="coiled-coil region" evidence="2">
    <location>
        <begin position="120"/>
        <end position="175"/>
    </location>
</feature>
<feature type="domain" description="GGDEF" evidence="3">
    <location>
        <begin position="204"/>
        <end position="339"/>
    </location>
</feature>
<accession>A0A1H6MRQ0</accession>
<name>A0A1H6MRQ0_9GAMM</name>
<evidence type="ECO:0000313" key="5">
    <source>
        <dbReference type="Proteomes" id="UP000199371"/>
    </source>
</evidence>
<dbReference type="SUPFAM" id="SSF55073">
    <property type="entry name" value="Nucleotide cyclase"/>
    <property type="match status" value="1"/>
</dbReference>
<protein>
    <recommendedName>
        <fullName evidence="1">diguanylate cyclase</fullName>
        <ecNumber evidence="1">2.7.7.65</ecNumber>
    </recommendedName>
</protein>
<dbReference type="Proteomes" id="UP000199371">
    <property type="component" value="Unassembled WGS sequence"/>
</dbReference>
<dbReference type="InterPro" id="IPR029787">
    <property type="entry name" value="Nucleotide_cyclase"/>
</dbReference>
<dbReference type="Pfam" id="PF00990">
    <property type="entry name" value="GGDEF"/>
    <property type="match status" value="1"/>
</dbReference>
<evidence type="ECO:0000256" key="1">
    <source>
        <dbReference type="ARBA" id="ARBA00012528"/>
    </source>
</evidence>
<organism evidence="4 5">
    <name type="scientific">Rheinheimera pacifica</name>
    <dbReference type="NCBI Taxonomy" id="173990"/>
    <lineage>
        <taxon>Bacteria</taxon>
        <taxon>Pseudomonadati</taxon>
        <taxon>Pseudomonadota</taxon>
        <taxon>Gammaproteobacteria</taxon>
        <taxon>Chromatiales</taxon>
        <taxon>Chromatiaceae</taxon>
        <taxon>Rheinheimera</taxon>
    </lineage>
</organism>
<dbReference type="InterPro" id="IPR050469">
    <property type="entry name" value="Diguanylate_Cyclase"/>
</dbReference>
<gene>
    <name evidence="4" type="ORF">SAMN05660691_03067</name>
</gene>
<dbReference type="NCBIfam" id="TIGR00254">
    <property type="entry name" value="GGDEF"/>
    <property type="match status" value="1"/>
</dbReference>
<dbReference type="SMART" id="SM00267">
    <property type="entry name" value="GGDEF"/>
    <property type="match status" value="1"/>
</dbReference>
<dbReference type="GO" id="GO:0043709">
    <property type="term" value="P:cell adhesion involved in single-species biofilm formation"/>
    <property type="evidence" value="ECO:0007669"/>
    <property type="project" value="TreeGrafter"/>
</dbReference>
<dbReference type="CDD" id="cd01949">
    <property type="entry name" value="GGDEF"/>
    <property type="match status" value="1"/>
</dbReference>
<dbReference type="GO" id="GO:0005886">
    <property type="term" value="C:plasma membrane"/>
    <property type="evidence" value="ECO:0007669"/>
    <property type="project" value="TreeGrafter"/>
</dbReference>
<evidence type="ECO:0000313" key="4">
    <source>
        <dbReference type="EMBL" id="SEI04621.1"/>
    </source>
</evidence>
<dbReference type="GO" id="GO:1902201">
    <property type="term" value="P:negative regulation of bacterial-type flagellum-dependent cell motility"/>
    <property type="evidence" value="ECO:0007669"/>
    <property type="project" value="TreeGrafter"/>
</dbReference>
<reference evidence="5" key="1">
    <citation type="submission" date="2016-10" db="EMBL/GenBank/DDBJ databases">
        <authorList>
            <person name="Varghese N."/>
            <person name="Submissions S."/>
        </authorList>
    </citation>
    <scope>NUCLEOTIDE SEQUENCE [LARGE SCALE GENOMIC DNA]</scope>
    <source>
        <strain evidence="5">DSM 17616</strain>
    </source>
</reference>
<dbReference type="GO" id="GO:0052621">
    <property type="term" value="F:diguanylate cyclase activity"/>
    <property type="evidence" value="ECO:0007669"/>
    <property type="project" value="UniProtKB-EC"/>
</dbReference>
<dbReference type="PROSITE" id="PS50887">
    <property type="entry name" value="GGDEF"/>
    <property type="match status" value="1"/>
</dbReference>
<evidence type="ECO:0000256" key="2">
    <source>
        <dbReference type="SAM" id="Coils"/>
    </source>
</evidence>
<dbReference type="AlphaFoldDB" id="A0A1H6MRQ0"/>
<dbReference type="EMBL" id="FNXF01000013">
    <property type="protein sequence ID" value="SEI04621.1"/>
    <property type="molecule type" value="Genomic_DNA"/>
</dbReference>
<dbReference type="STRING" id="173990.SAMN05660691_03067"/>
<dbReference type="RefSeq" id="WP_092795244.1">
    <property type="nucleotide sequence ID" value="NZ_FNXF01000013.1"/>
</dbReference>
<sequence>MKYQDSLEQASEKAAQVKVFLQRAGLAAHPVNYAVCYDYISGHHAALCTAIEHKLSAKTPFDDFIMADLYSRYLTPANPQQEQLLQDASGIVSRLTGYTDLAAEQVADYLQQLDFSLLQLQQQQQNGENILSAVEQLRQQTQEFRSGQYQLQQQLEQANQQSHQLRHELEQLKLQRQLDPLTGLYNRSAMQHQLELWFTEQPGRRVAAIAIDLDHFSRFNQDYGSAIGDVILSKVARKISSYVQSSGLPVRAGGEEFLILLPDVDLRSASEIAEQVRRGVEKLRFVSARSKKALPKVTISLGVSLYQHSENWYQFLARTTDVLTLAKQRGRNQVASETMLALPA</sequence>
<evidence type="ECO:0000259" key="3">
    <source>
        <dbReference type="PROSITE" id="PS50887"/>
    </source>
</evidence>
<keyword evidence="2" id="KW-0175">Coiled coil</keyword>
<proteinExistence type="predicted"/>
<dbReference type="PANTHER" id="PTHR45138">
    <property type="entry name" value="REGULATORY COMPONENTS OF SENSORY TRANSDUCTION SYSTEM"/>
    <property type="match status" value="1"/>
</dbReference>
<dbReference type="InterPro" id="IPR043128">
    <property type="entry name" value="Rev_trsase/Diguanyl_cyclase"/>
</dbReference>